<dbReference type="PROSITE" id="PS50943">
    <property type="entry name" value="HTH_CROC1"/>
    <property type="match status" value="1"/>
</dbReference>
<dbReference type="InterPro" id="IPR007630">
    <property type="entry name" value="RNA_pol_sigma70_r4"/>
</dbReference>
<dbReference type="Gene3D" id="1.10.10.10">
    <property type="entry name" value="Winged helix-like DNA-binding domain superfamily/Winged helix DNA-binding domain"/>
    <property type="match status" value="1"/>
</dbReference>
<protein>
    <submittedName>
        <fullName evidence="3">RNA polymerase sigma factor, sigma-70 family</fullName>
    </submittedName>
</protein>
<dbReference type="Pfam" id="PF04545">
    <property type="entry name" value="Sigma70_r4"/>
    <property type="match status" value="1"/>
</dbReference>
<dbReference type="AlphaFoldDB" id="A0AA35D7A2"/>
<comment type="caution">
    <text evidence="3">The sequence shown here is derived from an EMBL/GenBank/DDBJ whole genome shotgun (WGS) entry which is preliminary data.</text>
</comment>
<dbReference type="CDD" id="cd06171">
    <property type="entry name" value="Sigma70_r4"/>
    <property type="match status" value="1"/>
</dbReference>
<dbReference type="Proteomes" id="UP000834458">
    <property type="component" value="Unassembled WGS sequence"/>
</dbReference>
<dbReference type="InterPro" id="IPR001387">
    <property type="entry name" value="Cro/C1-type_HTH"/>
</dbReference>
<name>A0AA35D7A2_9BURK</name>
<dbReference type="RefSeq" id="WP_234687653.1">
    <property type="nucleotide sequence ID" value="NZ_CAHPSC010000019.1"/>
</dbReference>
<evidence type="ECO:0000313" key="3">
    <source>
        <dbReference type="EMBL" id="CAB5685316.1"/>
    </source>
</evidence>
<feature type="region of interest" description="Disordered" evidence="1">
    <location>
        <begin position="1"/>
        <end position="35"/>
    </location>
</feature>
<sequence>MSTSNPSEINAQKPAVPAVKKDAQSSDSAKSSVPSKSLPLAESRCYGVSVGVGASGTLVAYGIAADLCAGGTIFGLPVGKQKNVEIFAADHVSASDLKFQVSRLIDSEANISVIVPKTPTPPDYRSQEGRALIGPPKTEGCHVVVVPAANKKARWSEANLFAFKRAVVGKGALVIFIFQGFSKEEEAYLSSCFNCVFTVCPCEPDQGYPSAFTAAPISGSFFAATGHSAVIENIRVDAEGRIERHCLPCVSPDRRDREIYRLRKEENKSLEEIGEALGCNKSTISRRLDKLPSHLRGGRL</sequence>
<evidence type="ECO:0000259" key="2">
    <source>
        <dbReference type="PROSITE" id="PS50943"/>
    </source>
</evidence>
<proteinExistence type="predicted"/>
<dbReference type="InterPro" id="IPR036388">
    <property type="entry name" value="WH-like_DNA-bd_sf"/>
</dbReference>
<evidence type="ECO:0000313" key="4">
    <source>
        <dbReference type="Proteomes" id="UP000834458"/>
    </source>
</evidence>
<dbReference type="EMBL" id="CAHPSC010000019">
    <property type="protein sequence ID" value="CAB5685316.1"/>
    <property type="molecule type" value="Genomic_DNA"/>
</dbReference>
<evidence type="ECO:0000256" key="1">
    <source>
        <dbReference type="SAM" id="MobiDB-lite"/>
    </source>
</evidence>
<feature type="compositionally biased region" description="Polar residues" evidence="1">
    <location>
        <begin position="1"/>
        <end position="10"/>
    </location>
</feature>
<accession>A0AA35D7A2</accession>
<feature type="compositionally biased region" description="Low complexity" evidence="1">
    <location>
        <begin position="25"/>
        <end position="35"/>
    </location>
</feature>
<gene>
    <name evidence="3" type="ORF">GHA_01656</name>
</gene>
<dbReference type="SUPFAM" id="SSF88659">
    <property type="entry name" value="Sigma3 and sigma4 domains of RNA polymerase sigma factors"/>
    <property type="match status" value="1"/>
</dbReference>
<feature type="domain" description="HTH cro/C1-type" evidence="2">
    <location>
        <begin position="259"/>
        <end position="286"/>
    </location>
</feature>
<organism evidence="3 4">
    <name type="scientific">Comamonas aquatica</name>
    <dbReference type="NCBI Taxonomy" id="225991"/>
    <lineage>
        <taxon>Bacteria</taxon>
        <taxon>Pseudomonadati</taxon>
        <taxon>Pseudomonadota</taxon>
        <taxon>Betaproteobacteria</taxon>
        <taxon>Burkholderiales</taxon>
        <taxon>Comamonadaceae</taxon>
        <taxon>Comamonas</taxon>
    </lineage>
</organism>
<dbReference type="InterPro" id="IPR013324">
    <property type="entry name" value="RNA_pol_sigma_r3/r4-like"/>
</dbReference>
<dbReference type="GO" id="GO:0003700">
    <property type="term" value="F:DNA-binding transcription factor activity"/>
    <property type="evidence" value="ECO:0007669"/>
    <property type="project" value="InterPro"/>
</dbReference>
<dbReference type="GO" id="GO:0006352">
    <property type="term" value="P:DNA-templated transcription initiation"/>
    <property type="evidence" value="ECO:0007669"/>
    <property type="project" value="InterPro"/>
</dbReference>
<reference evidence="3" key="1">
    <citation type="submission" date="2020-05" db="EMBL/GenBank/DDBJ databases">
        <authorList>
            <person name="Delgado-Blas J."/>
        </authorList>
    </citation>
    <scope>NUCLEOTIDE SEQUENCE</scope>
    <source>
        <strain evidence="3">BB1454</strain>
    </source>
</reference>